<dbReference type="InterPro" id="IPR026001">
    <property type="entry name" value="Abi-like_C"/>
</dbReference>
<evidence type="ECO:0000313" key="3">
    <source>
        <dbReference type="EMBL" id="SFF45595.1"/>
    </source>
</evidence>
<name>A0A1I2ITB4_9FLAO</name>
<evidence type="ECO:0000259" key="2">
    <source>
        <dbReference type="Pfam" id="PF18860"/>
    </source>
</evidence>
<evidence type="ECO:0000259" key="1">
    <source>
        <dbReference type="Pfam" id="PF14355"/>
    </source>
</evidence>
<organism evidence="3 4">
    <name type="scientific">Flavobacterium xueshanense</name>
    <dbReference type="NCBI Taxonomy" id="935223"/>
    <lineage>
        <taxon>Bacteria</taxon>
        <taxon>Pseudomonadati</taxon>
        <taxon>Bacteroidota</taxon>
        <taxon>Flavobacteriia</taxon>
        <taxon>Flavobacteriales</taxon>
        <taxon>Flavobacteriaceae</taxon>
        <taxon>Flavobacterium</taxon>
    </lineage>
</organism>
<keyword evidence="4" id="KW-1185">Reference proteome</keyword>
<proteinExistence type="predicted"/>
<dbReference type="Proteomes" id="UP000198596">
    <property type="component" value="Unassembled WGS sequence"/>
</dbReference>
<gene>
    <name evidence="3" type="ORF">SAMN04488131_12428</name>
</gene>
<dbReference type="RefSeq" id="WP_208857681.1">
    <property type="nucleotide sequence ID" value="NZ_FONQ01000024.1"/>
</dbReference>
<protein>
    <submittedName>
        <fullName evidence="3">Abortive infection C-terminus</fullName>
    </submittedName>
</protein>
<dbReference type="Pfam" id="PF14355">
    <property type="entry name" value="Abi_C"/>
    <property type="match status" value="1"/>
</dbReference>
<dbReference type="InterPro" id="IPR041427">
    <property type="entry name" value="AbiJ-NTD3"/>
</dbReference>
<evidence type="ECO:0000313" key="4">
    <source>
        <dbReference type="Proteomes" id="UP000198596"/>
    </source>
</evidence>
<dbReference type="Pfam" id="PF18860">
    <property type="entry name" value="AbiJ_NTD3"/>
    <property type="match status" value="1"/>
</dbReference>
<accession>A0A1I2ITB4</accession>
<feature type="domain" description="AbiJ-NTD3" evidence="2">
    <location>
        <begin position="21"/>
        <end position="186"/>
    </location>
</feature>
<reference evidence="4" key="1">
    <citation type="submission" date="2016-10" db="EMBL/GenBank/DDBJ databases">
        <authorList>
            <person name="Varghese N."/>
            <person name="Submissions S."/>
        </authorList>
    </citation>
    <scope>NUCLEOTIDE SEQUENCE [LARGE SCALE GENOMIC DNA]</scope>
    <source>
        <strain evidence="4">CGMCC 1.9227</strain>
    </source>
</reference>
<dbReference type="EMBL" id="FONQ01000024">
    <property type="protein sequence ID" value="SFF45595.1"/>
    <property type="molecule type" value="Genomic_DNA"/>
</dbReference>
<feature type="domain" description="Abortive infection protein-like C-terminal" evidence="1">
    <location>
        <begin position="230"/>
        <end position="312"/>
    </location>
</feature>
<dbReference type="AlphaFoldDB" id="A0A1I2ITB4"/>
<sequence length="318" mass="36821">MEVLRQTDVVGYFKKKIVINKITTITRRNIFDYIQVEGFWWAGRLEETDFLSRMFDLDRMESFDGRYSNATGDIWQHRINNSDWEDNWIFSDYRFNLLNCDDSIFLNFLCEMIHPIVRIDISEINKLLQIFNENLKEDNYEIIERTKISGKPIFIGRLKIIGKEFILKKASDIKQMMNAEYVTQQINLMESSIENSPHISIGLAKELIETCCKSIFEERAEIYDKNWDLPKLMKETTKLLKLTPDDIPNEVKASSSIKQILGSLSSVVQGIGEIRNEYGSGHGKDGSFKGLQPRHAKLAVGASTTLAIYLLETNQLRK</sequence>